<reference evidence="2 3" key="1">
    <citation type="submission" date="2016-11" db="EMBL/GenBank/DDBJ databases">
        <title>The macronuclear genome of Stentor coeruleus: a giant cell with tiny introns.</title>
        <authorList>
            <person name="Slabodnick M."/>
            <person name="Ruby J.G."/>
            <person name="Reiff S.B."/>
            <person name="Swart E.C."/>
            <person name="Gosai S."/>
            <person name="Prabakaran S."/>
            <person name="Witkowska E."/>
            <person name="Larue G.E."/>
            <person name="Fisher S."/>
            <person name="Freeman R.M."/>
            <person name="Gunawardena J."/>
            <person name="Chu W."/>
            <person name="Stover N.A."/>
            <person name="Gregory B.D."/>
            <person name="Nowacki M."/>
            <person name="Derisi J."/>
            <person name="Roy S.W."/>
            <person name="Marshall W.F."/>
            <person name="Sood P."/>
        </authorList>
    </citation>
    <scope>NUCLEOTIDE SEQUENCE [LARGE SCALE GENOMIC DNA]</scope>
    <source>
        <strain evidence="2">WM001</strain>
    </source>
</reference>
<keyword evidence="3" id="KW-1185">Reference proteome</keyword>
<proteinExistence type="predicted"/>
<comment type="caution">
    <text evidence="2">The sequence shown here is derived from an EMBL/GenBank/DDBJ whole genome shotgun (WGS) entry which is preliminary data.</text>
</comment>
<feature type="coiled-coil region" evidence="1">
    <location>
        <begin position="275"/>
        <end position="320"/>
    </location>
</feature>
<dbReference type="EMBL" id="MPUH01002429">
    <property type="protein sequence ID" value="OMJ65129.1"/>
    <property type="molecule type" value="Genomic_DNA"/>
</dbReference>
<dbReference type="AlphaFoldDB" id="A0A1R2AKW1"/>
<sequence>MDINRFINNEAVESANENEGHLVEEHDENIDMYLLLEGDNLKEPGYIASDSDTGGIEDDQINQPNEPTVMIVADDDERKELLRRQVMIDELRTHPKPVDELYFDWKSIPKYLKFDGVFAIENSGHIYRTLASNSNRLPNSPPFEETEYGKRYLEIELSKRHASSAEHLGNKEKIKLNGFSAFDSYLVQYKKFVKPSNYNKNIFNLDFHDIISKSDDLSKETVIAKKAFLNKVLPCMFNLQEINKINIDMGASKPLILEKIDVDIDEKNNKIILMKFKNEQELAKLNKQLNDTKNKFLNDFNNEKLELNKLLEEYKEASISKLNEKDNKILKLQKSLMNANMIIDEKNKDIKDVIIS</sequence>
<organism evidence="2 3">
    <name type="scientific">Stentor coeruleus</name>
    <dbReference type="NCBI Taxonomy" id="5963"/>
    <lineage>
        <taxon>Eukaryota</taxon>
        <taxon>Sar</taxon>
        <taxon>Alveolata</taxon>
        <taxon>Ciliophora</taxon>
        <taxon>Postciliodesmatophora</taxon>
        <taxon>Heterotrichea</taxon>
        <taxon>Heterotrichida</taxon>
        <taxon>Stentoridae</taxon>
        <taxon>Stentor</taxon>
    </lineage>
</organism>
<name>A0A1R2AKW1_9CILI</name>
<dbReference type="Proteomes" id="UP000187209">
    <property type="component" value="Unassembled WGS sequence"/>
</dbReference>
<evidence type="ECO:0000313" key="2">
    <source>
        <dbReference type="EMBL" id="OMJ65129.1"/>
    </source>
</evidence>
<evidence type="ECO:0000313" key="3">
    <source>
        <dbReference type="Proteomes" id="UP000187209"/>
    </source>
</evidence>
<accession>A0A1R2AKW1</accession>
<gene>
    <name evidence="2" type="ORF">SteCoe_39159</name>
</gene>
<protein>
    <submittedName>
        <fullName evidence="2">Uncharacterized protein</fullName>
    </submittedName>
</protein>
<keyword evidence="1" id="KW-0175">Coiled coil</keyword>
<evidence type="ECO:0000256" key="1">
    <source>
        <dbReference type="SAM" id="Coils"/>
    </source>
</evidence>